<comment type="similarity">
    <text evidence="1">Belongs to the CsgA/CsgB family.</text>
</comment>
<evidence type="ECO:0000256" key="1">
    <source>
        <dbReference type="ARBA" id="ARBA00009766"/>
    </source>
</evidence>
<dbReference type="EMBL" id="PXYL01000005">
    <property type="protein sequence ID" value="PSJ60809.1"/>
    <property type="molecule type" value="Genomic_DNA"/>
</dbReference>
<accession>A0A2P7SE83</accession>
<name>A0A2P7SE83_9HYPH</name>
<dbReference type="GO" id="GO:0009289">
    <property type="term" value="C:pilus"/>
    <property type="evidence" value="ECO:0007669"/>
    <property type="project" value="InterPro"/>
</dbReference>
<feature type="chain" id="PRO_5015175259" description="Curlin" evidence="3">
    <location>
        <begin position="21"/>
        <end position="129"/>
    </location>
</feature>
<dbReference type="InterPro" id="IPR009742">
    <property type="entry name" value="Curlin_rpt"/>
</dbReference>
<dbReference type="RefSeq" id="WP_106724275.1">
    <property type="nucleotide sequence ID" value="NZ_PXYL01000005.1"/>
</dbReference>
<evidence type="ECO:0000313" key="4">
    <source>
        <dbReference type="EMBL" id="PSJ60809.1"/>
    </source>
</evidence>
<proteinExistence type="inferred from homology"/>
<sequence>MKHILTSFAFVLSFSSASIASPLDLSSSVYINQLDGAGFSKMDTAAIVAPLMQIAQQLPQLNPGPSNLALVWQEGEFNNASVDQQGSSNVGLIRQIGYNNNAAIHQVGNGHQAMIFQQGRNNTAIISQR</sequence>
<keyword evidence="2 3" id="KW-0732">Signal</keyword>
<reference evidence="4 5" key="1">
    <citation type="submission" date="2018-03" db="EMBL/GenBank/DDBJ databases">
        <title>The draft genome of Mesorhizobium soli JCM 19897.</title>
        <authorList>
            <person name="Li L."/>
            <person name="Liu L."/>
            <person name="Liang L."/>
            <person name="Wang T."/>
            <person name="Zhang X."/>
        </authorList>
    </citation>
    <scope>NUCLEOTIDE SEQUENCE [LARGE SCALE GENOMIC DNA]</scope>
    <source>
        <strain evidence="4 5">JCM 19897</strain>
    </source>
</reference>
<evidence type="ECO:0000256" key="2">
    <source>
        <dbReference type="ARBA" id="ARBA00022729"/>
    </source>
</evidence>
<keyword evidence="5" id="KW-1185">Reference proteome</keyword>
<evidence type="ECO:0008006" key="6">
    <source>
        <dbReference type="Google" id="ProtNLM"/>
    </source>
</evidence>
<protein>
    <recommendedName>
        <fullName evidence="6">Curlin</fullName>
    </recommendedName>
</protein>
<organism evidence="4 5">
    <name type="scientific">Pseudaminobacter soli</name>
    <name type="common">ex Li et al. 2025</name>
    <dbReference type="NCBI Taxonomy" id="1295366"/>
    <lineage>
        <taxon>Bacteria</taxon>
        <taxon>Pseudomonadati</taxon>
        <taxon>Pseudomonadota</taxon>
        <taxon>Alphaproteobacteria</taxon>
        <taxon>Hyphomicrobiales</taxon>
        <taxon>Phyllobacteriaceae</taxon>
        <taxon>Pseudaminobacter</taxon>
    </lineage>
</organism>
<evidence type="ECO:0000256" key="3">
    <source>
        <dbReference type="SAM" id="SignalP"/>
    </source>
</evidence>
<feature type="signal peptide" evidence="3">
    <location>
        <begin position="1"/>
        <end position="20"/>
    </location>
</feature>
<dbReference type="AlphaFoldDB" id="A0A2P7SE83"/>
<comment type="caution">
    <text evidence="4">The sequence shown here is derived from an EMBL/GenBank/DDBJ whole genome shotgun (WGS) entry which is preliminary data.</text>
</comment>
<evidence type="ECO:0000313" key="5">
    <source>
        <dbReference type="Proteomes" id="UP000240653"/>
    </source>
</evidence>
<dbReference type="OrthoDB" id="8320855at2"/>
<gene>
    <name evidence="4" type="ORF">C7I85_12265</name>
</gene>
<dbReference type="Pfam" id="PF07012">
    <property type="entry name" value="Curlin_rpt"/>
    <property type="match status" value="2"/>
</dbReference>
<dbReference type="GO" id="GO:0007155">
    <property type="term" value="P:cell adhesion"/>
    <property type="evidence" value="ECO:0007669"/>
    <property type="project" value="InterPro"/>
</dbReference>
<dbReference type="Proteomes" id="UP000240653">
    <property type="component" value="Unassembled WGS sequence"/>
</dbReference>